<protein>
    <submittedName>
        <fullName evidence="3">Uncharacterized protein</fullName>
    </submittedName>
</protein>
<dbReference type="AlphaFoldDB" id="A0A371JZG3"/>
<evidence type="ECO:0000313" key="3">
    <source>
        <dbReference type="EMBL" id="RDZ26977.1"/>
    </source>
</evidence>
<name>A0A371JZG3_9GAMM</name>
<accession>A0A371JZG3</accession>
<organism evidence="3 4">
    <name type="scientific">Lysobacter silvisoli</name>
    <dbReference type="NCBI Taxonomy" id="2293254"/>
    <lineage>
        <taxon>Bacteria</taxon>
        <taxon>Pseudomonadati</taxon>
        <taxon>Pseudomonadota</taxon>
        <taxon>Gammaproteobacteria</taxon>
        <taxon>Lysobacterales</taxon>
        <taxon>Lysobacteraceae</taxon>
        <taxon>Lysobacter</taxon>
    </lineage>
</organism>
<feature type="chain" id="PRO_5017010532" evidence="2">
    <location>
        <begin position="25"/>
        <end position="102"/>
    </location>
</feature>
<keyword evidence="4" id="KW-1185">Reference proteome</keyword>
<proteinExistence type="predicted"/>
<evidence type="ECO:0000313" key="4">
    <source>
        <dbReference type="Proteomes" id="UP000264492"/>
    </source>
</evidence>
<evidence type="ECO:0000256" key="1">
    <source>
        <dbReference type="SAM" id="MobiDB-lite"/>
    </source>
</evidence>
<dbReference type="RefSeq" id="WP_115859355.1">
    <property type="nucleotide sequence ID" value="NZ_QTSU01000002.1"/>
</dbReference>
<keyword evidence="2" id="KW-0732">Signal</keyword>
<evidence type="ECO:0000256" key="2">
    <source>
        <dbReference type="SAM" id="SignalP"/>
    </source>
</evidence>
<dbReference type="Proteomes" id="UP000264492">
    <property type="component" value="Unassembled WGS sequence"/>
</dbReference>
<feature type="signal peptide" evidence="2">
    <location>
        <begin position="1"/>
        <end position="24"/>
    </location>
</feature>
<reference evidence="3 4" key="1">
    <citation type="submission" date="2018-08" db="EMBL/GenBank/DDBJ databases">
        <title>Lysobacter sp. zong2l5, whole genome shotgun sequence.</title>
        <authorList>
            <person name="Zhang X."/>
            <person name="Feng G."/>
            <person name="Zhu H."/>
        </authorList>
    </citation>
    <scope>NUCLEOTIDE SEQUENCE [LARGE SCALE GENOMIC DNA]</scope>
    <source>
        <strain evidence="4">zong2l5</strain>
    </source>
</reference>
<feature type="region of interest" description="Disordered" evidence="1">
    <location>
        <begin position="79"/>
        <end position="102"/>
    </location>
</feature>
<dbReference type="EMBL" id="QTSU01000002">
    <property type="protein sequence ID" value="RDZ26977.1"/>
    <property type="molecule type" value="Genomic_DNA"/>
</dbReference>
<sequence length="102" mass="10467">MNHRIRACSALALAIALAPAAAPAQGPEWFALAAEADARQPLRTVAVVAESEAACNATLDALRASGLIAIEDCAPADPIAIVDPNSDPDASSGRKQPSRPRK</sequence>
<comment type="caution">
    <text evidence="3">The sequence shown here is derived from an EMBL/GenBank/DDBJ whole genome shotgun (WGS) entry which is preliminary data.</text>
</comment>
<gene>
    <name evidence="3" type="ORF">DX914_11945</name>
</gene>